<feature type="domain" description="Anti-bacteriophage protein A/HamA C-terminal" evidence="1">
    <location>
        <begin position="41"/>
        <end position="323"/>
    </location>
</feature>
<dbReference type="Proteomes" id="UP001162734">
    <property type="component" value="Chromosome"/>
</dbReference>
<proteinExistence type="predicted"/>
<name>A0ABN6N6D7_9BACT</name>
<gene>
    <name evidence="2" type="ORF">AMPC_16940</name>
</gene>
<organism evidence="2 3">
    <name type="scientific">Anaeromyxobacter paludicola</name>
    <dbReference type="NCBI Taxonomy" id="2918171"/>
    <lineage>
        <taxon>Bacteria</taxon>
        <taxon>Pseudomonadati</taxon>
        <taxon>Myxococcota</taxon>
        <taxon>Myxococcia</taxon>
        <taxon>Myxococcales</taxon>
        <taxon>Cystobacterineae</taxon>
        <taxon>Anaeromyxobacteraceae</taxon>
        <taxon>Anaeromyxobacter</taxon>
    </lineage>
</organism>
<dbReference type="EMBL" id="AP025592">
    <property type="protein sequence ID" value="BDG08581.1"/>
    <property type="molecule type" value="Genomic_DNA"/>
</dbReference>
<protein>
    <recommendedName>
        <fullName evidence="1">Anti-bacteriophage protein A/HamA C-terminal domain-containing protein</fullName>
    </recommendedName>
</protein>
<dbReference type="InterPro" id="IPR014976">
    <property type="entry name" value="AbpA_HamA_C"/>
</dbReference>
<dbReference type="Pfam" id="PF08878">
    <property type="entry name" value="HamA"/>
    <property type="match status" value="1"/>
</dbReference>
<keyword evidence="3" id="KW-1185">Reference proteome</keyword>
<evidence type="ECO:0000313" key="2">
    <source>
        <dbReference type="EMBL" id="BDG08581.1"/>
    </source>
</evidence>
<reference evidence="3" key="1">
    <citation type="journal article" date="2022" name="Int. J. Syst. Evol. Microbiol.">
        <title>Anaeromyxobacter oryzae sp. nov., Anaeromyxobacter diazotrophicus sp. nov. and Anaeromyxobacter paludicola sp. nov., isolated from paddy soils.</title>
        <authorList>
            <person name="Itoh H."/>
            <person name="Xu Z."/>
            <person name="Mise K."/>
            <person name="Masuda Y."/>
            <person name="Ushijima N."/>
            <person name="Hayakawa C."/>
            <person name="Shiratori Y."/>
            <person name="Senoo K."/>
        </authorList>
    </citation>
    <scope>NUCLEOTIDE SEQUENCE [LARGE SCALE GENOMIC DNA]</scope>
    <source>
        <strain evidence="3">Red630</strain>
    </source>
</reference>
<evidence type="ECO:0000259" key="1">
    <source>
        <dbReference type="Pfam" id="PF08878"/>
    </source>
</evidence>
<sequence length="328" mass="36886">MVYPDEMAELAEQLRAAIHGKYDGLGVRFRQVAYEWKEPHINVAGTFFYPALAADGAWALEELATFLYYHAIPFCVPRSERERLEQQYDATRDHRYLAELVDQARNLFVKAKKSRKSTGEPGELILFVFLEGVVGAPQIACKMYLKTSTSMHLHGADSIHATVGSRAATLRILWGESKLKKNLNGALSSVCDSLAKFVKEEQGQTQRGREIDIIRAHLNVTDEALRKALLQYFDPYDECSNQREETYACLVSYDHKRLFDGLAKVPADKRDAVLVARYKEAAAEACKAFAAKLSAAKLDHLSVHLFLLPVPSVLALRKAFLRQLGVIR</sequence>
<evidence type="ECO:0000313" key="3">
    <source>
        <dbReference type="Proteomes" id="UP001162734"/>
    </source>
</evidence>
<accession>A0ABN6N6D7</accession>